<proteinExistence type="predicted"/>
<feature type="non-terminal residue" evidence="2">
    <location>
        <position position="71"/>
    </location>
</feature>
<accession>A0ABU2VT20</accession>
<evidence type="ECO:0000259" key="1">
    <source>
        <dbReference type="Pfam" id="PF00668"/>
    </source>
</evidence>
<dbReference type="Proteomes" id="UP001183824">
    <property type="component" value="Unassembled WGS sequence"/>
</dbReference>
<protein>
    <submittedName>
        <fullName evidence="2">Condensation domain-containing protein</fullName>
    </submittedName>
</protein>
<organism evidence="2 3">
    <name type="scientific">Streptomyces doebereineriae</name>
    <dbReference type="NCBI Taxonomy" id="3075528"/>
    <lineage>
        <taxon>Bacteria</taxon>
        <taxon>Bacillati</taxon>
        <taxon>Actinomycetota</taxon>
        <taxon>Actinomycetes</taxon>
        <taxon>Kitasatosporales</taxon>
        <taxon>Streptomycetaceae</taxon>
        <taxon>Streptomyces</taxon>
    </lineage>
</organism>
<comment type="caution">
    <text evidence="2">The sequence shown here is derived from an EMBL/GenBank/DDBJ whole genome shotgun (WGS) entry which is preliminary data.</text>
</comment>
<reference evidence="3" key="1">
    <citation type="submission" date="2023-07" db="EMBL/GenBank/DDBJ databases">
        <title>30 novel species of actinomycetes from the DSMZ collection.</title>
        <authorList>
            <person name="Nouioui I."/>
        </authorList>
    </citation>
    <scope>NUCLEOTIDE SEQUENCE [LARGE SCALE GENOMIC DNA]</scope>
    <source>
        <strain evidence="3">DSM 41640</strain>
    </source>
</reference>
<dbReference type="EMBL" id="JAVREZ010000187">
    <property type="protein sequence ID" value="MDT0488458.1"/>
    <property type="molecule type" value="Genomic_DNA"/>
</dbReference>
<keyword evidence="3" id="KW-1185">Reference proteome</keyword>
<gene>
    <name evidence="2" type="ORF">RNB18_51380</name>
</gene>
<dbReference type="Gene3D" id="3.30.559.10">
    <property type="entry name" value="Chloramphenicol acetyltransferase-like domain"/>
    <property type="match status" value="1"/>
</dbReference>
<evidence type="ECO:0000313" key="2">
    <source>
        <dbReference type="EMBL" id="MDT0488458.1"/>
    </source>
</evidence>
<sequence>MSERRPEPVGLMPGQRGLWFAQRFDPDSPILNVGEYLDIAGPLDAALFDEALRRTVQEAQTLRLRFSEDDG</sequence>
<evidence type="ECO:0000313" key="3">
    <source>
        <dbReference type="Proteomes" id="UP001183824"/>
    </source>
</evidence>
<name>A0ABU2VT20_9ACTN</name>
<dbReference type="InterPro" id="IPR023213">
    <property type="entry name" value="CAT-like_dom_sf"/>
</dbReference>
<dbReference type="InterPro" id="IPR001242">
    <property type="entry name" value="Condensation_dom"/>
</dbReference>
<dbReference type="SUPFAM" id="SSF52777">
    <property type="entry name" value="CoA-dependent acyltransferases"/>
    <property type="match status" value="1"/>
</dbReference>
<dbReference type="RefSeq" id="WP_311720978.1">
    <property type="nucleotide sequence ID" value="NZ_JAVREZ010000187.1"/>
</dbReference>
<feature type="domain" description="Condensation" evidence="1">
    <location>
        <begin position="11"/>
        <end position="70"/>
    </location>
</feature>
<dbReference type="Pfam" id="PF00668">
    <property type="entry name" value="Condensation"/>
    <property type="match status" value="1"/>
</dbReference>